<dbReference type="AlphaFoldDB" id="A0A0A1VRX4"/>
<dbReference type="EMBL" id="BBPA01000020">
    <property type="protein sequence ID" value="GAL92349.1"/>
    <property type="molecule type" value="Genomic_DNA"/>
</dbReference>
<evidence type="ECO:0000313" key="1">
    <source>
        <dbReference type="EMBL" id="GAL92349.1"/>
    </source>
</evidence>
<accession>A0A0A1VRX4</accession>
<name>A0A0A1VRX4_MICAE</name>
<reference evidence="2" key="1">
    <citation type="journal article" date="2015" name="Genome">
        <title>Whole Genome Sequence of the Non-Microcystin-Producing Microcystis aeruginosa Strain NIES-44.</title>
        <authorList>
            <person name="Okano K."/>
            <person name="Miyata N."/>
            <person name="Ozaki Y."/>
        </authorList>
    </citation>
    <scope>NUCLEOTIDE SEQUENCE [LARGE SCALE GENOMIC DNA]</scope>
    <source>
        <strain evidence="2">NIES-44</strain>
    </source>
</reference>
<organism evidence="1 2">
    <name type="scientific">Microcystis aeruginosa NIES-44</name>
    <dbReference type="NCBI Taxonomy" id="449439"/>
    <lineage>
        <taxon>Bacteria</taxon>
        <taxon>Bacillati</taxon>
        <taxon>Cyanobacteriota</taxon>
        <taxon>Cyanophyceae</taxon>
        <taxon>Oscillatoriophycideae</taxon>
        <taxon>Chroococcales</taxon>
        <taxon>Microcystaceae</taxon>
        <taxon>Microcystis</taxon>
    </lineage>
</organism>
<protein>
    <submittedName>
        <fullName evidence="1">Uncharacterized protein</fullName>
    </submittedName>
</protein>
<sequence length="260" mass="28895">MATTEALNPSQFSLLTNLTAARSSSPKSQEEMDKVIILVNAEAQASGQMSRLSPVTEKMVIALKNAVPKSLAVEVTGTASLWSKMESGKTSQNNLIWCPLTIQLPNWVNFPGKKVYQACRDIEERRAWVAHTLHYKTSQGDSSFGDLWLPITVTSKGLEYGEVIGEGMIPNAYSQPISLERESLKSLYRLAAQLLDNLQAPASVYLLQFRLAHREVVFDRLWPFPAAPAIASLRGQQTDLYAAYWNCLRRQATLDHSLAI</sequence>
<gene>
    <name evidence="1" type="ORF">N44_00907</name>
</gene>
<dbReference type="RefSeq" id="WP_045358157.1">
    <property type="nucleotide sequence ID" value="NZ_BBPA01000020.1"/>
</dbReference>
<evidence type="ECO:0000313" key="2">
    <source>
        <dbReference type="Proteomes" id="UP000030321"/>
    </source>
</evidence>
<proteinExistence type="predicted"/>
<comment type="caution">
    <text evidence="1">The sequence shown here is derived from an EMBL/GenBank/DDBJ whole genome shotgun (WGS) entry which is preliminary data.</text>
</comment>
<dbReference type="Proteomes" id="UP000030321">
    <property type="component" value="Unassembled WGS sequence"/>
</dbReference>